<reference evidence="1 2" key="1">
    <citation type="journal article" date="2023" name="Sci. Data">
        <title>Genome assembly of the Korean intertidal mud-creeper Batillaria attramentaria.</title>
        <authorList>
            <person name="Patra A.K."/>
            <person name="Ho P.T."/>
            <person name="Jun S."/>
            <person name="Lee S.J."/>
            <person name="Kim Y."/>
            <person name="Won Y.J."/>
        </authorList>
    </citation>
    <scope>NUCLEOTIDE SEQUENCE [LARGE SCALE GENOMIC DNA]</scope>
    <source>
        <strain evidence="1">Wonlab-2016</strain>
    </source>
</reference>
<dbReference type="Proteomes" id="UP001519460">
    <property type="component" value="Unassembled WGS sequence"/>
</dbReference>
<keyword evidence="2" id="KW-1185">Reference proteome</keyword>
<gene>
    <name evidence="1" type="ORF">BaRGS_00002296</name>
</gene>
<dbReference type="PANTHER" id="PTHR10697:SF13">
    <property type="entry name" value="RICIN B LECTIN DOMAIN-CONTAINING PROTEIN"/>
    <property type="match status" value="1"/>
</dbReference>
<dbReference type="PANTHER" id="PTHR10697">
    <property type="entry name" value="MAMMALIAN EPENDYMIN-RELATED PROTEIN 1"/>
    <property type="match status" value="1"/>
</dbReference>
<comment type="caution">
    <text evidence="1">The sequence shown here is derived from an EMBL/GenBank/DDBJ whole genome shotgun (WGS) entry which is preliminary data.</text>
</comment>
<evidence type="ECO:0000313" key="2">
    <source>
        <dbReference type="Proteomes" id="UP001519460"/>
    </source>
</evidence>
<accession>A0ABD0M498</accession>
<organism evidence="1 2">
    <name type="scientific">Batillaria attramentaria</name>
    <dbReference type="NCBI Taxonomy" id="370345"/>
    <lineage>
        <taxon>Eukaryota</taxon>
        <taxon>Metazoa</taxon>
        <taxon>Spiralia</taxon>
        <taxon>Lophotrochozoa</taxon>
        <taxon>Mollusca</taxon>
        <taxon>Gastropoda</taxon>
        <taxon>Caenogastropoda</taxon>
        <taxon>Sorbeoconcha</taxon>
        <taxon>Cerithioidea</taxon>
        <taxon>Batillariidae</taxon>
        <taxon>Batillaria</taxon>
    </lineage>
</organism>
<dbReference type="Pfam" id="PF00811">
    <property type="entry name" value="Ependymin"/>
    <property type="match status" value="1"/>
</dbReference>
<feature type="non-terminal residue" evidence="1">
    <location>
        <position position="1"/>
    </location>
</feature>
<protein>
    <submittedName>
        <fullName evidence="1">Uncharacterized protein</fullName>
    </submittedName>
</protein>
<dbReference type="EMBL" id="JACVVK020000007">
    <property type="protein sequence ID" value="KAK7506184.1"/>
    <property type="molecule type" value="Genomic_DNA"/>
</dbReference>
<sequence>EILDIAYDYTRRMEAVVSYVHNPNTEKSINTSRSVMDFDKRKIYSIPADDPSKCYVLPNPYSLVRCIPDDAQYLGSTYLGPVSALPYDGWRFKMTNSDVMVTIAMSTTGCVPLVEGVSSGTENKTYLFTAFQPGIKNPEWFDLPASCASEH</sequence>
<name>A0ABD0M498_9CAEN</name>
<evidence type="ECO:0000313" key="1">
    <source>
        <dbReference type="EMBL" id="KAK7506184.1"/>
    </source>
</evidence>
<dbReference type="InterPro" id="IPR001299">
    <property type="entry name" value="Ependymin"/>
</dbReference>
<dbReference type="AlphaFoldDB" id="A0ABD0M498"/>
<proteinExistence type="predicted"/>